<dbReference type="RefSeq" id="WP_089909004.1">
    <property type="nucleotide sequence ID" value="NZ_FOBB01000002.1"/>
</dbReference>
<dbReference type="SUPFAM" id="SSF52402">
    <property type="entry name" value="Adenine nucleotide alpha hydrolases-like"/>
    <property type="match status" value="2"/>
</dbReference>
<name>A0A1H7PX13_9BACT</name>
<dbReference type="Gene3D" id="3.40.50.12370">
    <property type="match status" value="1"/>
</dbReference>
<dbReference type="OrthoDB" id="662548at2"/>
<reference evidence="2 3" key="1">
    <citation type="submission" date="2016-10" db="EMBL/GenBank/DDBJ databases">
        <authorList>
            <person name="de Groot N.N."/>
        </authorList>
    </citation>
    <scope>NUCLEOTIDE SEQUENCE [LARGE SCALE GENOMIC DNA]</scope>
    <source>
        <strain evidence="2 3">DSM 21039</strain>
    </source>
</reference>
<dbReference type="Pfam" id="PF00582">
    <property type="entry name" value="Usp"/>
    <property type="match status" value="1"/>
</dbReference>
<dbReference type="EMBL" id="FOBB01000002">
    <property type="protein sequence ID" value="SEL40149.1"/>
    <property type="molecule type" value="Genomic_DNA"/>
</dbReference>
<dbReference type="InterPro" id="IPR006016">
    <property type="entry name" value="UspA"/>
</dbReference>
<evidence type="ECO:0000259" key="1">
    <source>
        <dbReference type="Pfam" id="PF00582"/>
    </source>
</evidence>
<evidence type="ECO:0000313" key="3">
    <source>
        <dbReference type="Proteomes" id="UP000198984"/>
    </source>
</evidence>
<feature type="domain" description="UspA" evidence="1">
    <location>
        <begin position="214"/>
        <end position="276"/>
    </location>
</feature>
<gene>
    <name evidence="2" type="ORF">SAMN04488505_102190</name>
</gene>
<proteinExistence type="predicted"/>
<evidence type="ECO:0000313" key="2">
    <source>
        <dbReference type="EMBL" id="SEL40149.1"/>
    </source>
</evidence>
<dbReference type="Proteomes" id="UP000198984">
    <property type="component" value="Unassembled WGS sequence"/>
</dbReference>
<dbReference type="STRING" id="573321.SAMN04488505_102190"/>
<organism evidence="2 3">
    <name type="scientific">Chitinophaga rupis</name>
    <dbReference type="NCBI Taxonomy" id="573321"/>
    <lineage>
        <taxon>Bacteria</taxon>
        <taxon>Pseudomonadati</taxon>
        <taxon>Bacteroidota</taxon>
        <taxon>Chitinophagia</taxon>
        <taxon>Chitinophagales</taxon>
        <taxon>Chitinophagaceae</taxon>
        <taxon>Chitinophaga</taxon>
    </lineage>
</organism>
<sequence length="278" mass="31408">MKKIVAAIDMLNFSEELLSNLKLIAREVNGKLSIVFLENIIAGGIPLASAYPEAYTANYQALLQESMDERDRLRKEHLDYLFTICGDGEVEFTLHESIGSPVQKVVEESRFADLLLISSSTSFATLYDSKPPQFVKDVLVQAQCPVMVLPEKSIRIKELIFSYNGTFSSMYAIRQFTQLFPDLSDVPVNLVYVAEGNRSTLPNESLVLGYLDYHYDEVKYTVLNGDPAAEFLNLLSHHRNCLVTYGAFGRSTLFRFFQHSNAENVLRSMDIPVFITHP</sequence>
<dbReference type="AlphaFoldDB" id="A0A1H7PX13"/>
<protein>
    <submittedName>
        <fullName evidence="2">Universal stress protein family protein</fullName>
    </submittedName>
</protein>
<accession>A0A1H7PX13</accession>
<keyword evidence="3" id="KW-1185">Reference proteome</keyword>